<evidence type="ECO:0000313" key="9">
    <source>
        <dbReference type="Proteomes" id="UP001159428"/>
    </source>
</evidence>
<dbReference type="GO" id="GO:0005509">
    <property type="term" value="F:calcium ion binding"/>
    <property type="evidence" value="ECO:0007669"/>
    <property type="project" value="InterPro"/>
</dbReference>
<reference evidence="8 9" key="1">
    <citation type="submission" date="2022-05" db="EMBL/GenBank/DDBJ databases">
        <authorList>
            <consortium name="Genoscope - CEA"/>
            <person name="William W."/>
        </authorList>
    </citation>
    <scope>NUCLEOTIDE SEQUENCE [LARGE SCALE GENOMIC DNA]</scope>
</reference>
<dbReference type="Gene3D" id="2.10.25.10">
    <property type="entry name" value="Laminin"/>
    <property type="match status" value="3"/>
</dbReference>
<feature type="disulfide bond" evidence="5">
    <location>
        <begin position="328"/>
        <end position="337"/>
    </location>
</feature>
<evidence type="ECO:0000256" key="6">
    <source>
        <dbReference type="SAM" id="MobiDB-lite"/>
    </source>
</evidence>
<dbReference type="PROSITE" id="PS00022">
    <property type="entry name" value="EGF_1"/>
    <property type="match status" value="1"/>
</dbReference>
<dbReference type="InterPro" id="IPR050751">
    <property type="entry name" value="ECM_structural_protein"/>
</dbReference>
<comment type="caution">
    <text evidence="5">Lacks conserved residue(s) required for the propagation of feature annotation.</text>
</comment>
<evidence type="ECO:0000313" key="8">
    <source>
        <dbReference type="EMBL" id="CAH3135057.1"/>
    </source>
</evidence>
<dbReference type="PROSITE" id="PS01187">
    <property type="entry name" value="EGF_CA"/>
    <property type="match status" value="1"/>
</dbReference>
<dbReference type="InterPro" id="IPR049883">
    <property type="entry name" value="NOTCH1_EGF-like"/>
</dbReference>
<dbReference type="InterPro" id="IPR024731">
    <property type="entry name" value="NELL2-like_EGF"/>
</dbReference>
<dbReference type="Gene3D" id="3.50.4.10">
    <property type="entry name" value="Hepatocyte Growth Factor"/>
    <property type="match status" value="1"/>
</dbReference>
<evidence type="ECO:0000256" key="4">
    <source>
        <dbReference type="ARBA" id="ARBA00023157"/>
    </source>
</evidence>
<dbReference type="InterPro" id="IPR036056">
    <property type="entry name" value="Fibrinogen-like_C"/>
</dbReference>
<dbReference type="SUPFAM" id="SSF57414">
    <property type="entry name" value="Hairpin loop containing domain-like"/>
    <property type="match status" value="1"/>
</dbReference>
<comment type="caution">
    <text evidence="8">The sequence shown here is derived from an EMBL/GenBank/DDBJ whole genome shotgun (WGS) entry which is preliminary data.</text>
</comment>
<dbReference type="PROSITE" id="PS00010">
    <property type="entry name" value="ASX_HYDROXYL"/>
    <property type="match status" value="2"/>
</dbReference>
<dbReference type="Pfam" id="PF00024">
    <property type="entry name" value="PAN_1"/>
    <property type="match status" value="1"/>
</dbReference>
<dbReference type="SUPFAM" id="SSF56496">
    <property type="entry name" value="Fibrinogen C-terminal domain-like"/>
    <property type="match status" value="1"/>
</dbReference>
<dbReference type="PROSITE" id="PS50026">
    <property type="entry name" value="EGF_3"/>
    <property type="match status" value="3"/>
</dbReference>
<proteinExistence type="predicted"/>
<dbReference type="SUPFAM" id="SSF57196">
    <property type="entry name" value="EGF/Laminin"/>
    <property type="match status" value="3"/>
</dbReference>
<dbReference type="Pfam" id="PF00008">
    <property type="entry name" value="EGF"/>
    <property type="match status" value="1"/>
</dbReference>
<accession>A0AAU9X467</accession>
<dbReference type="FunFam" id="2.10.25.10:FF:000038">
    <property type="entry name" value="Fibrillin 2"/>
    <property type="match status" value="2"/>
</dbReference>
<dbReference type="SMART" id="SM00179">
    <property type="entry name" value="EGF_CA"/>
    <property type="match status" value="3"/>
</dbReference>
<keyword evidence="3" id="KW-0677">Repeat</keyword>
<dbReference type="CDD" id="cd00054">
    <property type="entry name" value="EGF_CA"/>
    <property type="match status" value="3"/>
</dbReference>
<dbReference type="InterPro" id="IPR018097">
    <property type="entry name" value="EGF_Ca-bd_CS"/>
</dbReference>
<name>A0AAU9X467_9CNID</name>
<feature type="domain" description="EGF-like" evidence="7">
    <location>
        <begin position="300"/>
        <end position="338"/>
    </location>
</feature>
<feature type="domain" description="EGF-like" evidence="7">
    <location>
        <begin position="171"/>
        <end position="211"/>
    </location>
</feature>
<dbReference type="InterPro" id="IPR001881">
    <property type="entry name" value="EGF-like_Ca-bd_dom"/>
</dbReference>
<dbReference type="EMBL" id="CALNXJ010000029">
    <property type="protein sequence ID" value="CAH3135057.1"/>
    <property type="molecule type" value="Genomic_DNA"/>
</dbReference>
<keyword evidence="2" id="KW-0732">Signal</keyword>
<dbReference type="SMART" id="SM00181">
    <property type="entry name" value="EGF"/>
    <property type="match status" value="3"/>
</dbReference>
<evidence type="ECO:0000256" key="2">
    <source>
        <dbReference type="ARBA" id="ARBA00022729"/>
    </source>
</evidence>
<gene>
    <name evidence="8" type="ORF">PMEA_00016007</name>
</gene>
<evidence type="ECO:0000256" key="1">
    <source>
        <dbReference type="ARBA" id="ARBA00022536"/>
    </source>
</evidence>
<sequence>MEINIQGMKLEKFVFKRVSALAPHICDIRCGQEITCQSYNYNRKEKICELNNRTKEARPESFRSAPGWFHIRRLNGRAPLGSILELPAMSCQEIKASEGKDSTSNKYWLNPTGNGKTMLMFCDMNFGTGDIDECKSDILRCDVNANCSNTYGSYKCTCKEGYNGTGHVCTDIDECANSSIICGVNATCVNTNGSYGCSCKEGSAGDGGVCSGKLNDGCRHIVWNQPVQDKLMQGNVIRSMEVPHEGSCKVICYMEPNCVSINVRPATQGGNFICELNNATGGNKRSSALQSKEGHIYVAIENLCSSSSCYNNGTCQAGYTDKGFRCKCPSGFTGAYCNKACSLDFEDGIGGWEMTGTAFIHQPTFGDNPAARNRESAQQQGDWWIGGAENRTSKIDPAGNRPPDGGDSSQGTLISPCFRIVGKNISFLIGGGCSISDIRAELIVNNQVVRKETGNCYETMYRKSWDVKEFVGQYAQVRLVDERSCFWGHINFDDLRGDIISMNTQYIFFEKSIAVKTPGRFCSGLQIEVIRVSFQKRFFKIAKLILHFLSVIHCNQHTHHIRTDCDTQNSFQYIYDTYVSVDGNKSIKFFVLVITLRLSEMRQVTVRRLCTARAGT</sequence>
<dbReference type="InterPro" id="IPR000152">
    <property type="entry name" value="EGF-type_Asp/Asn_hydroxyl_site"/>
</dbReference>
<dbReference type="PANTHER" id="PTHR24034">
    <property type="entry name" value="EGF-LIKE DOMAIN-CONTAINING PROTEIN"/>
    <property type="match status" value="1"/>
</dbReference>
<dbReference type="InterPro" id="IPR003609">
    <property type="entry name" value="Pan_app"/>
</dbReference>
<feature type="domain" description="EGF-like" evidence="7">
    <location>
        <begin position="130"/>
        <end position="170"/>
    </location>
</feature>
<evidence type="ECO:0000256" key="5">
    <source>
        <dbReference type="PROSITE-ProRule" id="PRU00076"/>
    </source>
</evidence>
<feature type="disulfide bond" evidence="5">
    <location>
        <begin position="309"/>
        <end position="326"/>
    </location>
</feature>
<keyword evidence="1 5" id="KW-0245">EGF-like domain</keyword>
<protein>
    <recommendedName>
        <fullName evidence="7">EGF-like domain-containing protein</fullName>
    </recommendedName>
</protein>
<keyword evidence="9" id="KW-1185">Reference proteome</keyword>
<dbReference type="Pfam" id="PF12947">
    <property type="entry name" value="EGF_3"/>
    <property type="match status" value="1"/>
</dbReference>
<evidence type="ECO:0000259" key="7">
    <source>
        <dbReference type="PROSITE" id="PS50026"/>
    </source>
</evidence>
<dbReference type="InterPro" id="IPR000742">
    <property type="entry name" value="EGF"/>
</dbReference>
<dbReference type="Proteomes" id="UP001159428">
    <property type="component" value="Unassembled WGS sequence"/>
</dbReference>
<dbReference type="PROSITE" id="PS01186">
    <property type="entry name" value="EGF_2"/>
    <property type="match status" value="1"/>
</dbReference>
<evidence type="ECO:0000256" key="3">
    <source>
        <dbReference type="ARBA" id="ARBA00022737"/>
    </source>
</evidence>
<feature type="region of interest" description="Disordered" evidence="6">
    <location>
        <begin position="386"/>
        <end position="408"/>
    </location>
</feature>
<dbReference type="Pfam" id="PF07645">
    <property type="entry name" value="EGF_CA"/>
    <property type="match status" value="1"/>
</dbReference>
<dbReference type="AlphaFoldDB" id="A0AAU9X467"/>
<keyword evidence="4 5" id="KW-1015">Disulfide bond</keyword>
<dbReference type="PANTHER" id="PTHR24034:SF89">
    <property type="entry name" value="COMPLEMENT COMPONENT C1Q RECEPTOR"/>
    <property type="match status" value="1"/>
</dbReference>
<organism evidence="8 9">
    <name type="scientific">Pocillopora meandrina</name>
    <dbReference type="NCBI Taxonomy" id="46732"/>
    <lineage>
        <taxon>Eukaryota</taxon>
        <taxon>Metazoa</taxon>
        <taxon>Cnidaria</taxon>
        <taxon>Anthozoa</taxon>
        <taxon>Hexacorallia</taxon>
        <taxon>Scleractinia</taxon>
        <taxon>Astrocoeniina</taxon>
        <taxon>Pocilloporidae</taxon>
        <taxon>Pocillopora</taxon>
    </lineage>
</organism>